<dbReference type="EMBL" id="BJTG01000008">
    <property type="protein sequence ID" value="GEJ58533.1"/>
    <property type="molecule type" value="Genomic_DNA"/>
</dbReference>
<comment type="caution">
    <text evidence="1">The sequence shown here is derived from an EMBL/GenBank/DDBJ whole genome shotgun (WGS) entry which is preliminary data.</text>
</comment>
<dbReference type="PROSITE" id="PS51257">
    <property type="entry name" value="PROKAR_LIPOPROTEIN"/>
    <property type="match status" value="1"/>
</dbReference>
<evidence type="ECO:0008006" key="3">
    <source>
        <dbReference type="Google" id="ProtNLM"/>
    </source>
</evidence>
<keyword evidence="2" id="KW-1185">Reference proteome</keyword>
<name>A0A7I9VQ49_9BACT</name>
<dbReference type="Gene3D" id="3.40.1000.10">
    <property type="entry name" value="Mog1/PsbP, alpha/beta/alpha sandwich"/>
    <property type="match status" value="1"/>
</dbReference>
<accession>A0A7I9VQ49</accession>
<dbReference type="RefSeq" id="WP_176067187.1">
    <property type="nucleotide sequence ID" value="NZ_BJTG01000008.1"/>
</dbReference>
<dbReference type="Proteomes" id="UP000503640">
    <property type="component" value="Unassembled WGS sequence"/>
</dbReference>
<proteinExistence type="predicted"/>
<dbReference type="AlphaFoldDB" id="A0A7I9VQ49"/>
<gene>
    <name evidence="1" type="ORF">AMYX_32740</name>
</gene>
<organism evidence="1 2">
    <name type="scientific">Anaeromyxobacter diazotrophicus</name>
    <dbReference type="NCBI Taxonomy" id="2590199"/>
    <lineage>
        <taxon>Bacteria</taxon>
        <taxon>Pseudomonadati</taxon>
        <taxon>Myxococcota</taxon>
        <taxon>Myxococcia</taxon>
        <taxon>Myxococcales</taxon>
        <taxon>Cystobacterineae</taxon>
        <taxon>Anaeromyxobacteraceae</taxon>
        <taxon>Anaeromyxobacter</taxon>
    </lineage>
</organism>
<sequence>MRVVAALLLALGLTGCMGPQTPWDPIGPRYASSNWFGPKYALDIPEGWLKLNAGEGLTSTRDGWTLQKITVRVLDPDKPLGHTKKTLRAGMAPRELAEVLVDDVRASGAHGLSVVETKPATLAGAKGFRAVLAYKDAEGLGRRAVLTGAFVGDRVWQLAYDAPERVYFQKDLPTFEKALASFTVR</sequence>
<protein>
    <recommendedName>
        <fullName evidence="3">PsbP C-terminal domain-containing protein</fullName>
    </recommendedName>
</protein>
<reference evidence="2" key="1">
    <citation type="journal article" date="2020" name="Appl. Environ. Microbiol.">
        <title>Diazotrophic Anaeromyxobacter Isolates from Soils.</title>
        <authorList>
            <person name="Masuda Y."/>
            <person name="Yamanaka H."/>
            <person name="Xu Z.X."/>
            <person name="Shiratori Y."/>
            <person name="Aono T."/>
            <person name="Amachi S."/>
            <person name="Senoo K."/>
            <person name="Itoh H."/>
        </authorList>
    </citation>
    <scope>NUCLEOTIDE SEQUENCE [LARGE SCALE GENOMIC DNA]</scope>
    <source>
        <strain evidence="2">R267</strain>
    </source>
</reference>
<evidence type="ECO:0000313" key="1">
    <source>
        <dbReference type="EMBL" id="GEJ58533.1"/>
    </source>
</evidence>
<evidence type="ECO:0000313" key="2">
    <source>
        <dbReference type="Proteomes" id="UP000503640"/>
    </source>
</evidence>